<comment type="caution">
    <text evidence="1">The sequence shown here is derived from an EMBL/GenBank/DDBJ whole genome shotgun (WGS) entry which is preliminary data.</text>
</comment>
<evidence type="ECO:0000313" key="2">
    <source>
        <dbReference type="Proteomes" id="UP001190700"/>
    </source>
</evidence>
<protein>
    <submittedName>
        <fullName evidence="1">Uncharacterized protein</fullName>
    </submittedName>
</protein>
<keyword evidence="2" id="KW-1185">Reference proteome</keyword>
<organism evidence="1 2">
    <name type="scientific">Cymbomonas tetramitiformis</name>
    <dbReference type="NCBI Taxonomy" id="36881"/>
    <lineage>
        <taxon>Eukaryota</taxon>
        <taxon>Viridiplantae</taxon>
        <taxon>Chlorophyta</taxon>
        <taxon>Pyramimonadophyceae</taxon>
        <taxon>Pyramimonadales</taxon>
        <taxon>Pyramimonadaceae</taxon>
        <taxon>Cymbomonas</taxon>
    </lineage>
</organism>
<dbReference type="AlphaFoldDB" id="A0AAE0FAC2"/>
<accession>A0AAE0FAC2</accession>
<sequence>MSDDGSEDEEQPEFLERRPPLIKSDVLATDAVFEHSKLGYVIGEAHVGESFLIRGNEADDDDAEWIAVSTAITVRARGGKIVGKDVTLKIYDTVRSLRERLGQDTFKQLLKRTSRTGVISCSEKYEIFLSDTIQTRPISVIKAKVVVFPNIRFYSIFKPDSTDPRVLREPGENVYVCGRSVILDKKACRGTPKVDAKISSIGVNTALKKDTVFTRASTDSRLVEKFELRLRSQSLRIFHHHYHMPGRHQIVVRRAGRWPTYIPGNVKLASLWIPEEYFKEIMRGYRPTFSSQRLLIYRWLPSNKGSWKTIADLNPLLGPNWHLVVHSNKQQQRSQCDKTDFQKTLLLKYDVKREVVANFTVAPSAALKMATPKSSRLVATT</sequence>
<evidence type="ECO:0000313" key="1">
    <source>
        <dbReference type="EMBL" id="KAK3255987.1"/>
    </source>
</evidence>
<reference evidence="1 2" key="1">
    <citation type="journal article" date="2015" name="Genome Biol. Evol.">
        <title>Comparative Genomics of a Bacterivorous Green Alga Reveals Evolutionary Causalities and Consequences of Phago-Mixotrophic Mode of Nutrition.</title>
        <authorList>
            <person name="Burns J.A."/>
            <person name="Paasch A."/>
            <person name="Narechania A."/>
            <person name="Kim E."/>
        </authorList>
    </citation>
    <scope>NUCLEOTIDE SEQUENCE [LARGE SCALE GENOMIC DNA]</scope>
    <source>
        <strain evidence="1 2">PLY_AMNH</strain>
    </source>
</reference>
<dbReference type="EMBL" id="LGRX02022068">
    <property type="protein sequence ID" value="KAK3255987.1"/>
    <property type="molecule type" value="Genomic_DNA"/>
</dbReference>
<dbReference type="Proteomes" id="UP001190700">
    <property type="component" value="Unassembled WGS sequence"/>
</dbReference>
<gene>
    <name evidence="1" type="ORF">CYMTET_34859</name>
</gene>
<name>A0AAE0FAC2_9CHLO</name>
<proteinExistence type="predicted"/>